<dbReference type="PROSITE" id="PS00211">
    <property type="entry name" value="ABC_TRANSPORTER_1"/>
    <property type="match status" value="1"/>
</dbReference>
<dbReference type="InterPro" id="IPR050166">
    <property type="entry name" value="ABC_transporter_ATP-bind"/>
</dbReference>
<dbReference type="RefSeq" id="WP_091040474.1">
    <property type="nucleotide sequence ID" value="NZ_FNAD01000024.1"/>
</dbReference>
<dbReference type="InterPro" id="IPR027417">
    <property type="entry name" value="P-loop_NTPase"/>
</dbReference>
<gene>
    <name evidence="5" type="ORF">SAMN05216270_12423</name>
</gene>
<dbReference type="PANTHER" id="PTHR42788">
    <property type="entry name" value="TAURINE IMPORT ATP-BINDING PROTEIN-RELATED"/>
    <property type="match status" value="1"/>
</dbReference>
<keyword evidence="3 5" id="KW-0067">ATP-binding</keyword>
<dbReference type="Proteomes" id="UP000198949">
    <property type="component" value="Unassembled WGS sequence"/>
</dbReference>
<evidence type="ECO:0000313" key="5">
    <source>
        <dbReference type="EMBL" id="SDE49256.1"/>
    </source>
</evidence>
<proteinExistence type="predicted"/>
<name>A0A1G7DE40_9ACTN</name>
<accession>A0A1G7DE40</accession>
<dbReference type="GO" id="GO:0005524">
    <property type="term" value="F:ATP binding"/>
    <property type="evidence" value="ECO:0007669"/>
    <property type="project" value="UniProtKB-KW"/>
</dbReference>
<reference evidence="6" key="1">
    <citation type="submission" date="2016-10" db="EMBL/GenBank/DDBJ databases">
        <authorList>
            <person name="Varghese N."/>
            <person name="Submissions S."/>
        </authorList>
    </citation>
    <scope>NUCLEOTIDE SEQUENCE [LARGE SCALE GENOMIC DNA]</scope>
    <source>
        <strain evidence="6">CGMCC 4.3516</strain>
    </source>
</reference>
<dbReference type="GO" id="GO:0016887">
    <property type="term" value="F:ATP hydrolysis activity"/>
    <property type="evidence" value="ECO:0007669"/>
    <property type="project" value="InterPro"/>
</dbReference>
<dbReference type="OrthoDB" id="4310860at2"/>
<dbReference type="PANTHER" id="PTHR42788:SF13">
    <property type="entry name" value="ALIPHATIC SULFONATES IMPORT ATP-BINDING PROTEIN SSUB"/>
    <property type="match status" value="1"/>
</dbReference>
<dbReference type="PROSITE" id="PS50893">
    <property type="entry name" value="ABC_TRANSPORTER_2"/>
    <property type="match status" value="1"/>
</dbReference>
<dbReference type="SUPFAM" id="SSF52540">
    <property type="entry name" value="P-loop containing nucleoside triphosphate hydrolases"/>
    <property type="match status" value="1"/>
</dbReference>
<evidence type="ECO:0000259" key="4">
    <source>
        <dbReference type="PROSITE" id="PS50893"/>
    </source>
</evidence>
<dbReference type="InterPro" id="IPR003593">
    <property type="entry name" value="AAA+_ATPase"/>
</dbReference>
<dbReference type="SMART" id="SM00382">
    <property type="entry name" value="AAA"/>
    <property type="match status" value="1"/>
</dbReference>
<keyword evidence="6" id="KW-1185">Reference proteome</keyword>
<organism evidence="5 6">
    <name type="scientific">Glycomyces harbinensis</name>
    <dbReference type="NCBI Taxonomy" id="58114"/>
    <lineage>
        <taxon>Bacteria</taxon>
        <taxon>Bacillati</taxon>
        <taxon>Actinomycetota</taxon>
        <taxon>Actinomycetes</taxon>
        <taxon>Glycomycetales</taxon>
        <taxon>Glycomycetaceae</taxon>
        <taxon>Glycomyces</taxon>
    </lineage>
</organism>
<keyword evidence="1" id="KW-0813">Transport</keyword>
<dbReference type="STRING" id="58114.SAMN05216270_12423"/>
<dbReference type="Pfam" id="PF00005">
    <property type="entry name" value="ABC_tran"/>
    <property type="match status" value="1"/>
</dbReference>
<evidence type="ECO:0000256" key="2">
    <source>
        <dbReference type="ARBA" id="ARBA00022741"/>
    </source>
</evidence>
<sequence>MAQITIDSVAKVFETARKRTVALDQTSLTIDHHETVCVVGPSGCGKTTMLNLIAGFLRPTAGTITLDGRTVGGPAADRAVVFQSDAVFPWLTVADNVGFGPRMQGMARAVRAERIARFLDLVGLSDFAKAYPKELSGGMRKRVDLARAYASGPDVLLLDEPFGALDLFTKESMWTALKRVADAEPKTIVFVTHDIEEALFLGDRVIVMTPRPARVHGIVDVPFGPDRDLDLRADPGFQALRMTIAHSLREVHDDAS</sequence>
<dbReference type="Gene3D" id="3.40.50.300">
    <property type="entry name" value="P-loop containing nucleotide triphosphate hydrolases"/>
    <property type="match status" value="1"/>
</dbReference>
<dbReference type="CDD" id="cd03293">
    <property type="entry name" value="ABC_NrtD_SsuB_transporters"/>
    <property type="match status" value="1"/>
</dbReference>
<protein>
    <submittedName>
        <fullName evidence="5">NitT/TauT family transport system ATP-binding protein</fullName>
    </submittedName>
</protein>
<evidence type="ECO:0000256" key="3">
    <source>
        <dbReference type="ARBA" id="ARBA00022840"/>
    </source>
</evidence>
<evidence type="ECO:0000313" key="6">
    <source>
        <dbReference type="Proteomes" id="UP000198949"/>
    </source>
</evidence>
<dbReference type="AlphaFoldDB" id="A0A1G7DE40"/>
<evidence type="ECO:0000256" key="1">
    <source>
        <dbReference type="ARBA" id="ARBA00022448"/>
    </source>
</evidence>
<dbReference type="InterPro" id="IPR003439">
    <property type="entry name" value="ABC_transporter-like_ATP-bd"/>
</dbReference>
<dbReference type="EMBL" id="FNAD01000024">
    <property type="protein sequence ID" value="SDE49256.1"/>
    <property type="molecule type" value="Genomic_DNA"/>
</dbReference>
<keyword evidence="2" id="KW-0547">Nucleotide-binding</keyword>
<dbReference type="InterPro" id="IPR017871">
    <property type="entry name" value="ABC_transporter-like_CS"/>
</dbReference>
<feature type="domain" description="ABC transporter" evidence="4">
    <location>
        <begin position="4"/>
        <end position="235"/>
    </location>
</feature>